<protein>
    <submittedName>
        <fullName evidence="1">Uncharacterized protein</fullName>
    </submittedName>
</protein>
<evidence type="ECO:0000313" key="1">
    <source>
        <dbReference type="EMBL" id="GFX91164.1"/>
    </source>
</evidence>
<sequence length="126" mass="14808">MPSLVPDMERSLPRFQLPVESKRSKRLLRVFPLPITYGPDVSWTGNHKERILTSLFFAESLSLYWYNKSSNQYGGYDPRLVTERVGIPRKTWLYLLRERSRSFTCNGFPSQKEISAPLFACWDHHL</sequence>
<organism evidence="1 2">
    <name type="scientific">Trichonephila clavipes</name>
    <name type="common">Golden silk orbweaver</name>
    <name type="synonym">Nephila clavipes</name>
    <dbReference type="NCBI Taxonomy" id="2585209"/>
    <lineage>
        <taxon>Eukaryota</taxon>
        <taxon>Metazoa</taxon>
        <taxon>Ecdysozoa</taxon>
        <taxon>Arthropoda</taxon>
        <taxon>Chelicerata</taxon>
        <taxon>Arachnida</taxon>
        <taxon>Araneae</taxon>
        <taxon>Araneomorphae</taxon>
        <taxon>Entelegynae</taxon>
        <taxon>Araneoidea</taxon>
        <taxon>Nephilidae</taxon>
        <taxon>Trichonephila</taxon>
    </lineage>
</organism>
<proteinExistence type="predicted"/>
<dbReference type="Proteomes" id="UP000887159">
    <property type="component" value="Unassembled WGS sequence"/>
</dbReference>
<gene>
    <name evidence="1" type="ORF">TNCV_1245791</name>
</gene>
<evidence type="ECO:0000313" key="2">
    <source>
        <dbReference type="Proteomes" id="UP000887159"/>
    </source>
</evidence>
<comment type="caution">
    <text evidence="1">The sequence shown here is derived from an EMBL/GenBank/DDBJ whole genome shotgun (WGS) entry which is preliminary data.</text>
</comment>
<dbReference type="EMBL" id="BMAU01021123">
    <property type="protein sequence ID" value="GFX91164.1"/>
    <property type="molecule type" value="Genomic_DNA"/>
</dbReference>
<accession>A0A8X6RFA5</accession>
<dbReference type="AlphaFoldDB" id="A0A8X6RFA5"/>
<reference evidence="1" key="1">
    <citation type="submission" date="2020-08" db="EMBL/GenBank/DDBJ databases">
        <title>Multicomponent nature underlies the extraordinary mechanical properties of spider dragline silk.</title>
        <authorList>
            <person name="Kono N."/>
            <person name="Nakamura H."/>
            <person name="Mori M."/>
            <person name="Yoshida Y."/>
            <person name="Ohtoshi R."/>
            <person name="Malay A.D."/>
            <person name="Moran D.A.P."/>
            <person name="Tomita M."/>
            <person name="Numata K."/>
            <person name="Arakawa K."/>
        </authorList>
    </citation>
    <scope>NUCLEOTIDE SEQUENCE</scope>
</reference>
<name>A0A8X6RFA5_TRICX</name>
<keyword evidence="2" id="KW-1185">Reference proteome</keyword>